<evidence type="ECO:0000256" key="1">
    <source>
        <dbReference type="SAM" id="SignalP"/>
    </source>
</evidence>
<dbReference type="Proteomes" id="UP001287286">
    <property type="component" value="Unassembled WGS sequence"/>
</dbReference>
<protein>
    <submittedName>
        <fullName evidence="2">Uncharacterized protein</fullName>
    </submittedName>
</protein>
<proteinExistence type="predicted"/>
<accession>A0ABR0BEB2</accession>
<feature type="signal peptide" evidence="1">
    <location>
        <begin position="1"/>
        <end position="19"/>
    </location>
</feature>
<feature type="chain" id="PRO_5046380241" evidence="1">
    <location>
        <begin position="20"/>
        <end position="293"/>
    </location>
</feature>
<reference evidence="2 3" key="1">
    <citation type="journal article" date="2024" name="Microbiol. Resour. Announc.">
        <title>Genome annotations for the ascomycete fungi Trichoderma harzianum, Trichoderma aggressivum, and Purpureocillium lilacinum.</title>
        <authorList>
            <person name="Beijen E.P.W."/>
            <person name="Ohm R.A."/>
        </authorList>
    </citation>
    <scope>NUCLEOTIDE SEQUENCE [LARGE SCALE GENOMIC DNA]</scope>
    <source>
        <strain evidence="2 3">CBS 150709</strain>
    </source>
</reference>
<dbReference type="EMBL" id="JAWRVI010000226">
    <property type="protein sequence ID" value="KAK4071310.1"/>
    <property type="molecule type" value="Genomic_DNA"/>
</dbReference>
<keyword evidence="3" id="KW-1185">Reference proteome</keyword>
<name>A0ABR0BEB2_PURLI</name>
<keyword evidence="1" id="KW-0732">Signal</keyword>
<gene>
    <name evidence="2" type="ORF">Purlil1_13464</name>
</gene>
<evidence type="ECO:0000313" key="3">
    <source>
        <dbReference type="Proteomes" id="UP001287286"/>
    </source>
</evidence>
<sequence length="293" mass="32380">MRAHSHLIALVCFVACVIAGGYQGCLERVLAFQAYEIDGFNPASDQTMGFHCSLFDDKAKRCTGKWVPCTGSQAGGRCSYNEFLRHMGKLPNEKNWAVFQSGSTTRLDTDATAKRCLQIYQTKGNGKPVRNFAPFQVMKGESDKFNRYIVRMGNIVDDAARTHKIGGNSYLWDDYDTTRDRTLAVRAGDHGEKLVAAAKTALGGKMDIKTLNLGPHPTDPGKTLETMDWKGTAMAAKNNGVPNYKGELKSFYNSFYESKLPGGRRTPDAKLASDHRAVIRSYKKTVDAARACR</sequence>
<evidence type="ECO:0000313" key="2">
    <source>
        <dbReference type="EMBL" id="KAK4071310.1"/>
    </source>
</evidence>
<organism evidence="2 3">
    <name type="scientific">Purpureocillium lilacinum</name>
    <name type="common">Paecilomyces lilacinus</name>
    <dbReference type="NCBI Taxonomy" id="33203"/>
    <lineage>
        <taxon>Eukaryota</taxon>
        <taxon>Fungi</taxon>
        <taxon>Dikarya</taxon>
        <taxon>Ascomycota</taxon>
        <taxon>Pezizomycotina</taxon>
        <taxon>Sordariomycetes</taxon>
        <taxon>Hypocreomycetidae</taxon>
        <taxon>Hypocreales</taxon>
        <taxon>Ophiocordycipitaceae</taxon>
        <taxon>Purpureocillium</taxon>
    </lineage>
</organism>
<comment type="caution">
    <text evidence="2">The sequence shown here is derived from an EMBL/GenBank/DDBJ whole genome shotgun (WGS) entry which is preliminary data.</text>
</comment>